<dbReference type="InterPro" id="IPR025272">
    <property type="entry name" value="SocA_Panacea"/>
</dbReference>
<organism evidence="2 3">
    <name type="scientific">Campylobacter canadensis</name>
    <dbReference type="NCBI Taxonomy" id="449520"/>
    <lineage>
        <taxon>Bacteria</taxon>
        <taxon>Pseudomonadati</taxon>
        <taxon>Campylobacterota</taxon>
        <taxon>Epsilonproteobacteria</taxon>
        <taxon>Campylobacterales</taxon>
        <taxon>Campylobacteraceae</taxon>
        <taxon>Campylobacter</taxon>
    </lineage>
</organism>
<reference evidence="2 3" key="1">
    <citation type="submission" date="2020-07" db="EMBL/GenBank/DDBJ databases">
        <title>Transfer of Campylobacter canadensis to the novel genus Avispirillum gen. nov., that also includes two novel species recovered from migratory waterfowl: Avispirillum anseris sp. nov. and Avispirillum brantae sp. nov.</title>
        <authorList>
            <person name="Miller W.G."/>
            <person name="Chapman M.H."/>
            <person name="Yee E."/>
            <person name="Inglis G.D."/>
        </authorList>
    </citation>
    <scope>NUCLEOTIDE SEQUENCE [LARGE SCALE GENOMIC DNA]</scope>
    <source>
        <strain evidence="2 3">L283</strain>
    </source>
</reference>
<keyword evidence="3" id="KW-1185">Reference proteome</keyword>
<dbReference type="EMBL" id="JACGBB010000011">
    <property type="protein sequence ID" value="MBZ7987633.1"/>
    <property type="molecule type" value="Genomic_DNA"/>
</dbReference>
<protein>
    <submittedName>
        <fullName evidence="2">DUF4065 domain-containing protein</fullName>
    </submittedName>
</protein>
<dbReference type="Pfam" id="PF13274">
    <property type="entry name" value="SocA_Panacea"/>
    <property type="match status" value="1"/>
</dbReference>
<proteinExistence type="predicted"/>
<accession>A0ABS7WS92</accession>
<evidence type="ECO:0000259" key="1">
    <source>
        <dbReference type="Pfam" id="PF13274"/>
    </source>
</evidence>
<sequence length="143" mass="16688">MKIYDLASYIVNRSIALGLPVSNLKLQKMLYFINLIYLGKYNKFLIEDLDDYPFEAWRYGPVIRSVYDRFSCYGGIPIGLEQPHCDVDNEVSEFLNYNIDRLVNIEPWRLVEWSHMPDGAWDKTCKNNDSVISKELIKKDAGL</sequence>
<comment type="caution">
    <text evidence="2">The sequence shown here is derived from an EMBL/GenBank/DDBJ whole genome shotgun (WGS) entry which is preliminary data.</text>
</comment>
<evidence type="ECO:0000313" key="3">
    <source>
        <dbReference type="Proteomes" id="UP000786183"/>
    </source>
</evidence>
<gene>
    <name evidence="2" type="ORF">AVCANL283_05910</name>
</gene>
<dbReference type="Proteomes" id="UP000786183">
    <property type="component" value="Unassembled WGS sequence"/>
</dbReference>
<evidence type="ECO:0000313" key="2">
    <source>
        <dbReference type="EMBL" id="MBZ7987633.1"/>
    </source>
</evidence>
<feature type="domain" description="Antitoxin SocA-like Panacea" evidence="1">
    <location>
        <begin position="26"/>
        <end position="121"/>
    </location>
</feature>
<name>A0ABS7WS92_9BACT</name>